<evidence type="ECO:0000313" key="1">
    <source>
        <dbReference type="EMBL" id="CAD7231442.1"/>
    </source>
</evidence>
<proteinExistence type="predicted"/>
<organism evidence="1">
    <name type="scientific">Cyprideis torosa</name>
    <dbReference type="NCBI Taxonomy" id="163714"/>
    <lineage>
        <taxon>Eukaryota</taxon>
        <taxon>Metazoa</taxon>
        <taxon>Ecdysozoa</taxon>
        <taxon>Arthropoda</taxon>
        <taxon>Crustacea</taxon>
        <taxon>Oligostraca</taxon>
        <taxon>Ostracoda</taxon>
        <taxon>Podocopa</taxon>
        <taxon>Podocopida</taxon>
        <taxon>Cytherocopina</taxon>
        <taxon>Cytheroidea</taxon>
        <taxon>Cytherideidae</taxon>
        <taxon>Cyprideis</taxon>
    </lineage>
</organism>
<dbReference type="EMBL" id="OB663518">
    <property type="protein sequence ID" value="CAD7231442.1"/>
    <property type="molecule type" value="Genomic_DNA"/>
</dbReference>
<protein>
    <submittedName>
        <fullName evidence="1">Uncharacterized protein</fullName>
    </submittedName>
</protein>
<accession>A0A7R8WGU5</accession>
<name>A0A7R8WGU5_9CRUS</name>
<sequence length="98" mass="10373">MAIGPPPTLLVEFLPGAADEGPYWKNDSVRREKGGASENDVTGPSLAPLIDTPLGTGLTETATILQRSAAAFTKTEFLRRCLRSSPAEDLKDTISASN</sequence>
<reference evidence="1" key="1">
    <citation type="submission" date="2020-11" db="EMBL/GenBank/DDBJ databases">
        <authorList>
            <person name="Tran Van P."/>
        </authorList>
    </citation>
    <scope>NUCLEOTIDE SEQUENCE</scope>
</reference>
<dbReference type="AlphaFoldDB" id="A0A7R8WGU5"/>
<gene>
    <name evidence="1" type="ORF">CTOB1V02_LOCUS9289</name>
</gene>